<dbReference type="HOGENOM" id="CLU_051699_2_1_1"/>
<reference evidence="13 14" key="1">
    <citation type="journal article" date="2012" name="PLoS Pathog.">
        <title>Diverse lifestyles and strategies of plant pathogenesis encoded in the genomes of eighteen Dothideomycetes fungi.</title>
        <authorList>
            <person name="Ohm R.A."/>
            <person name="Feau N."/>
            <person name="Henrissat B."/>
            <person name="Schoch C.L."/>
            <person name="Horwitz B.A."/>
            <person name="Barry K.W."/>
            <person name="Condon B.J."/>
            <person name="Copeland A.C."/>
            <person name="Dhillon B."/>
            <person name="Glaser F."/>
            <person name="Hesse C.N."/>
            <person name="Kosti I."/>
            <person name="LaButti K."/>
            <person name="Lindquist E.A."/>
            <person name="Lucas S."/>
            <person name="Salamov A.A."/>
            <person name="Bradshaw R.E."/>
            <person name="Ciuffetti L."/>
            <person name="Hamelin R.C."/>
            <person name="Kema G.H.J."/>
            <person name="Lawrence C."/>
            <person name="Scott J.A."/>
            <person name="Spatafora J.W."/>
            <person name="Turgeon B.G."/>
            <person name="de Wit P.J.G.M."/>
            <person name="Zhong S."/>
            <person name="Goodwin S.B."/>
            <person name="Grigoriev I.V."/>
        </authorList>
    </citation>
    <scope>NUCLEOTIDE SEQUENCE [LARGE SCALE GENOMIC DNA]</scope>
    <source>
        <strain evidence="14">28A</strain>
    </source>
</reference>
<dbReference type="GO" id="GO:0005634">
    <property type="term" value="C:nucleus"/>
    <property type="evidence" value="ECO:0007669"/>
    <property type="project" value="UniProtKB-SubCell"/>
</dbReference>
<dbReference type="CDD" id="cd04301">
    <property type="entry name" value="NAT_SF"/>
    <property type="match status" value="1"/>
</dbReference>
<sequence length="221" mass="24587">MSPVVQRAHTVKKLLEEDIAGLKPYSAPHSECAVEFQLATSARSLSNDDMQACLDLVEQTSGADYRASSIGWNTRKKREEMLDSEMLYLLVRQSGAETVPNPSTKRPILGFLSFMFTWDDPPYTDREVVYIYEIHLAPQLRSRGLGSRLVAFAEAAARACGIDKAMLTVFTANARAKAMYERLGYQKDACSPADRMVRSKVIRADYAVMSKIVGKYVSSGD</sequence>
<organism evidence="13 14">
    <name type="scientific">Exserohilum turcicum (strain 28A)</name>
    <name type="common">Northern leaf blight fungus</name>
    <name type="synonym">Setosphaeria turcica</name>
    <dbReference type="NCBI Taxonomy" id="671987"/>
    <lineage>
        <taxon>Eukaryota</taxon>
        <taxon>Fungi</taxon>
        <taxon>Dikarya</taxon>
        <taxon>Ascomycota</taxon>
        <taxon>Pezizomycotina</taxon>
        <taxon>Dothideomycetes</taxon>
        <taxon>Pleosporomycetidae</taxon>
        <taxon>Pleosporales</taxon>
        <taxon>Pleosporineae</taxon>
        <taxon>Pleosporaceae</taxon>
        <taxon>Exserohilum</taxon>
    </lineage>
</organism>
<evidence type="ECO:0000256" key="10">
    <source>
        <dbReference type="ARBA" id="ARBA00047821"/>
    </source>
</evidence>
<evidence type="ECO:0000256" key="7">
    <source>
        <dbReference type="ARBA" id="ARBA00022679"/>
    </source>
</evidence>
<keyword evidence="8" id="KW-0539">Nucleus</keyword>
<comment type="similarity">
    <text evidence="3">Belongs to the acetyltransferase family. NAA40 subfamily.</text>
</comment>
<evidence type="ECO:0000256" key="3">
    <source>
        <dbReference type="ARBA" id="ARBA00008870"/>
    </source>
</evidence>
<keyword evidence="9" id="KW-0012">Acyltransferase</keyword>
<dbReference type="InterPro" id="IPR039949">
    <property type="entry name" value="NAA40"/>
</dbReference>
<dbReference type="Pfam" id="PF00583">
    <property type="entry name" value="Acetyltransf_1"/>
    <property type="match status" value="1"/>
</dbReference>
<evidence type="ECO:0000256" key="2">
    <source>
        <dbReference type="ARBA" id="ARBA00004496"/>
    </source>
</evidence>
<dbReference type="eggNOG" id="KOG2488">
    <property type="taxonomic scope" value="Eukaryota"/>
</dbReference>
<dbReference type="STRING" id="671987.R0JI68"/>
<evidence type="ECO:0000256" key="1">
    <source>
        <dbReference type="ARBA" id="ARBA00004123"/>
    </source>
</evidence>
<dbReference type="SUPFAM" id="SSF55729">
    <property type="entry name" value="Acyl-CoA N-acyltransferases (Nat)"/>
    <property type="match status" value="1"/>
</dbReference>
<dbReference type="PANTHER" id="PTHR20531">
    <property type="entry name" value="N-ALPHA-ACETYLTRANSFERASE 40"/>
    <property type="match status" value="1"/>
</dbReference>
<feature type="domain" description="N-acetyltransferase" evidence="12">
    <location>
        <begin position="40"/>
        <end position="214"/>
    </location>
</feature>
<dbReference type="PANTHER" id="PTHR20531:SF1">
    <property type="entry name" value="N-ALPHA-ACETYLTRANSFERASE 40"/>
    <property type="match status" value="1"/>
</dbReference>
<dbReference type="GO" id="GO:1990189">
    <property type="term" value="F:protein N-terminal-serine acetyltransferase activity"/>
    <property type="evidence" value="ECO:0007669"/>
    <property type="project" value="UniProtKB-EC"/>
</dbReference>
<keyword evidence="7" id="KW-0808">Transferase</keyword>
<comment type="catalytic activity">
    <reaction evidence="11">
        <text>N-terminal L-seryl-[histone H4] + acetyl-CoA = N-terminal N(alpha)-acetyl-L-seryl-[histone H4] + CoA + H(+)</text>
        <dbReference type="Rhea" id="RHEA:50596"/>
        <dbReference type="Rhea" id="RHEA-COMP:12740"/>
        <dbReference type="Rhea" id="RHEA-COMP:12743"/>
        <dbReference type="ChEBI" id="CHEBI:15378"/>
        <dbReference type="ChEBI" id="CHEBI:57287"/>
        <dbReference type="ChEBI" id="CHEBI:57288"/>
        <dbReference type="ChEBI" id="CHEBI:64738"/>
        <dbReference type="ChEBI" id="CHEBI:83690"/>
        <dbReference type="EC" id="2.3.1.257"/>
    </reaction>
</comment>
<evidence type="ECO:0000256" key="11">
    <source>
        <dbReference type="ARBA" id="ARBA00049524"/>
    </source>
</evidence>
<dbReference type="InterPro" id="IPR000182">
    <property type="entry name" value="GNAT_dom"/>
</dbReference>
<comment type="subcellular location">
    <subcellularLocation>
        <location evidence="2">Cytoplasm</location>
    </subcellularLocation>
    <subcellularLocation>
        <location evidence="1">Nucleus</location>
    </subcellularLocation>
</comment>
<evidence type="ECO:0000256" key="4">
    <source>
        <dbReference type="ARBA" id="ARBA00012950"/>
    </source>
</evidence>
<dbReference type="Gene3D" id="3.40.630.30">
    <property type="match status" value="1"/>
</dbReference>
<evidence type="ECO:0000256" key="6">
    <source>
        <dbReference type="ARBA" id="ARBA00022490"/>
    </source>
</evidence>
<gene>
    <name evidence="13" type="ORF">SETTUDRAFT_99803</name>
</gene>
<dbReference type="GO" id="GO:0005737">
    <property type="term" value="C:cytoplasm"/>
    <property type="evidence" value="ECO:0007669"/>
    <property type="project" value="UniProtKB-SubCell"/>
</dbReference>
<dbReference type="Proteomes" id="UP000016935">
    <property type="component" value="Unassembled WGS sequence"/>
</dbReference>
<evidence type="ECO:0000313" key="14">
    <source>
        <dbReference type="Proteomes" id="UP000016935"/>
    </source>
</evidence>
<dbReference type="AlphaFoldDB" id="R0JI68"/>
<dbReference type="EC" id="2.3.1.257" evidence="4"/>
<dbReference type="InterPro" id="IPR016181">
    <property type="entry name" value="Acyl_CoA_acyltransferase"/>
</dbReference>
<dbReference type="GeneID" id="19406453"/>
<dbReference type="GO" id="GO:0043998">
    <property type="term" value="F:histone H2A acetyltransferase activity"/>
    <property type="evidence" value="ECO:0007669"/>
    <property type="project" value="InterPro"/>
</dbReference>
<evidence type="ECO:0000313" key="13">
    <source>
        <dbReference type="EMBL" id="EOA81053.1"/>
    </source>
</evidence>
<evidence type="ECO:0000256" key="9">
    <source>
        <dbReference type="ARBA" id="ARBA00023315"/>
    </source>
</evidence>
<keyword evidence="14" id="KW-1185">Reference proteome</keyword>
<dbReference type="RefSeq" id="XP_008031602.1">
    <property type="nucleotide sequence ID" value="XM_008033411.1"/>
</dbReference>
<comment type="catalytic activity">
    <reaction evidence="10">
        <text>N-terminal L-seryl-[histone H2A] + acetyl-CoA = N-terminal N(alpha)-acetyl-L-seryl-[histone H2A] + CoA + H(+)</text>
        <dbReference type="Rhea" id="RHEA:50600"/>
        <dbReference type="Rhea" id="RHEA-COMP:12742"/>
        <dbReference type="Rhea" id="RHEA-COMP:12744"/>
        <dbReference type="ChEBI" id="CHEBI:15378"/>
        <dbReference type="ChEBI" id="CHEBI:57287"/>
        <dbReference type="ChEBI" id="CHEBI:57288"/>
        <dbReference type="ChEBI" id="CHEBI:64738"/>
        <dbReference type="ChEBI" id="CHEBI:83690"/>
        <dbReference type="EC" id="2.3.1.257"/>
    </reaction>
</comment>
<dbReference type="PROSITE" id="PS51186">
    <property type="entry name" value="GNAT"/>
    <property type="match status" value="1"/>
</dbReference>
<name>R0JI68_EXST2</name>
<dbReference type="OrthoDB" id="424551at2759"/>
<protein>
    <recommendedName>
        <fullName evidence="5">N-alpha-acetyltransferase 40</fullName>
        <ecNumber evidence="4">2.3.1.257</ecNumber>
    </recommendedName>
</protein>
<evidence type="ECO:0000256" key="5">
    <source>
        <dbReference type="ARBA" id="ARBA00015043"/>
    </source>
</evidence>
<evidence type="ECO:0000256" key="8">
    <source>
        <dbReference type="ARBA" id="ARBA00023242"/>
    </source>
</evidence>
<keyword evidence="6" id="KW-0963">Cytoplasm</keyword>
<dbReference type="EMBL" id="KB908877">
    <property type="protein sequence ID" value="EOA81053.1"/>
    <property type="molecule type" value="Genomic_DNA"/>
</dbReference>
<proteinExistence type="inferred from homology"/>
<accession>R0JI68</accession>
<dbReference type="GO" id="GO:0010485">
    <property type="term" value="F:histone H4 acetyltransferase activity"/>
    <property type="evidence" value="ECO:0007669"/>
    <property type="project" value="InterPro"/>
</dbReference>
<reference evidence="13 14" key="2">
    <citation type="journal article" date="2013" name="PLoS Genet.">
        <title>Comparative genome structure, secondary metabolite, and effector coding capacity across Cochliobolus pathogens.</title>
        <authorList>
            <person name="Condon B.J."/>
            <person name="Leng Y."/>
            <person name="Wu D."/>
            <person name="Bushley K.E."/>
            <person name="Ohm R.A."/>
            <person name="Otillar R."/>
            <person name="Martin J."/>
            <person name="Schackwitz W."/>
            <person name="Grimwood J."/>
            <person name="MohdZainudin N."/>
            <person name="Xue C."/>
            <person name="Wang R."/>
            <person name="Manning V.A."/>
            <person name="Dhillon B."/>
            <person name="Tu Z.J."/>
            <person name="Steffenson B.J."/>
            <person name="Salamov A."/>
            <person name="Sun H."/>
            <person name="Lowry S."/>
            <person name="LaButti K."/>
            <person name="Han J."/>
            <person name="Copeland A."/>
            <person name="Lindquist E."/>
            <person name="Barry K."/>
            <person name="Schmutz J."/>
            <person name="Baker S.E."/>
            <person name="Ciuffetti L.M."/>
            <person name="Grigoriev I.V."/>
            <person name="Zhong S."/>
            <person name="Turgeon B.G."/>
        </authorList>
    </citation>
    <scope>NUCLEOTIDE SEQUENCE [LARGE SCALE GENOMIC DNA]</scope>
    <source>
        <strain evidence="14">28A</strain>
    </source>
</reference>
<evidence type="ECO:0000259" key="12">
    <source>
        <dbReference type="PROSITE" id="PS51186"/>
    </source>
</evidence>